<reference evidence="2 3" key="2">
    <citation type="journal article" date="2017" name="Genome Biol.">
        <title>New reference genome sequences of hot pepper reveal the massive evolution of plant disease-resistance genes by retroduplication.</title>
        <authorList>
            <person name="Kim S."/>
            <person name="Park J."/>
            <person name="Yeom S.I."/>
            <person name="Kim Y.M."/>
            <person name="Seo E."/>
            <person name="Kim K.T."/>
            <person name="Kim M.S."/>
            <person name="Lee J.M."/>
            <person name="Cheong K."/>
            <person name="Shin H.S."/>
            <person name="Kim S.B."/>
            <person name="Han K."/>
            <person name="Lee J."/>
            <person name="Park M."/>
            <person name="Lee H.A."/>
            <person name="Lee H.Y."/>
            <person name="Lee Y."/>
            <person name="Oh S."/>
            <person name="Lee J.H."/>
            <person name="Choi E."/>
            <person name="Choi E."/>
            <person name="Lee S.E."/>
            <person name="Jeon J."/>
            <person name="Kim H."/>
            <person name="Choi G."/>
            <person name="Song H."/>
            <person name="Lee J."/>
            <person name="Lee S.C."/>
            <person name="Kwon J.K."/>
            <person name="Lee H.Y."/>
            <person name="Koo N."/>
            <person name="Hong Y."/>
            <person name="Kim R.W."/>
            <person name="Kang W.H."/>
            <person name="Huh J.H."/>
            <person name="Kang B.C."/>
            <person name="Yang T.J."/>
            <person name="Lee Y.H."/>
            <person name="Bennetzen J.L."/>
            <person name="Choi D."/>
        </authorList>
    </citation>
    <scope>NUCLEOTIDE SEQUENCE [LARGE SCALE GENOMIC DNA]</scope>
    <source>
        <strain evidence="3">cv. CM334</strain>
    </source>
</reference>
<sequence length="256" mass="28207">MVTRSYCRSSSSSPPTADGLRTGTPIPSPQCQSFSRSYGSILQTSLAYIVPLTRGLPEVHRTPGDVQCSSSLWTLPPVELIPGWAGYLTKKITLPEAPADGSKLPNIVVDRHVLVILPDTRWAIAATTMRVELKLPLSATSVDLDSYLGHPRARGALESSIHPTIKVSPMIESRYEGATRCVIPRQTCPRPNGFGRNLRSNTLWFTGFYNSQQVSYFATSMQERRYLLPRVVLVYKRSIGPPDARDGRGARGILLI</sequence>
<evidence type="ECO:0000313" key="2">
    <source>
        <dbReference type="EMBL" id="PHT61523.1"/>
    </source>
</evidence>
<dbReference type="Proteomes" id="UP000222542">
    <property type="component" value="Unassembled WGS sequence"/>
</dbReference>
<protein>
    <submittedName>
        <fullName evidence="2">Uncharacterized protein</fullName>
    </submittedName>
</protein>
<name>A0A2G2XVJ9_CAPAN</name>
<comment type="caution">
    <text evidence="2">The sequence shown here is derived from an EMBL/GenBank/DDBJ whole genome shotgun (WGS) entry which is preliminary data.</text>
</comment>
<dbReference type="InterPro" id="IPR052997">
    <property type="entry name" value="RRT15-like"/>
</dbReference>
<evidence type="ECO:0000256" key="1">
    <source>
        <dbReference type="SAM" id="MobiDB-lite"/>
    </source>
</evidence>
<keyword evidence="3" id="KW-1185">Reference proteome</keyword>
<dbReference type="AlphaFoldDB" id="A0A2G2XVJ9"/>
<dbReference type="Gramene" id="PHT61523">
    <property type="protein sequence ID" value="PHT61523"/>
    <property type="gene ID" value="T459_34621"/>
</dbReference>
<evidence type="ECO:0000313" key="3">
    <source>
        <dbReference type="Proteomes" id="UP000222542"/>
    </source>
</evidence>
<accession>A0A2G2XVJ9</accession>
<reference evidence="2 3" key="1">
    <citation type="journal article" date="2014" name="Nat. Genet.">
        <title>Genome sequence of the hot pepper provides insights into the evolution of pungency in Capsicum species.</title>
        <authorList>
            <person name="Kim S."/>
            <person name="Park M."/>
            <person name="Yeom S.I."/>
            <person name="Kim Y.M."/>
            <person name="Lee J.M."/>
            <person name="Lee H.A."/>
            <person name="Seo E."/>
            <person name="Choi J."/>
            <person name="Cheong K."/>
            <person name="Kim K.T."/>
            <person name="Jung K."/>
            <person name="Lee G.W."/>
            <person name="Oh S.K."/>
            <person name="Bae C."/>
            <person name="Kim S.B."/>
            <person name="Lee H.Y."/>
            <person name="Kim S.Y."/>
            <person name="Kim M.S."/>
            <person name="Kang B.C."/>
            <person name="Jo Y.D."/>
            <person name="Yang H.B."/>
            <person name="Jeong H.J."/>
            <person name="Kang W.H."/>
            <person name="Kwon J.K."/>
            <person name="Shin C."/>
            <person name="Lim J.Y."/>
            <person name="Park J.H."/>
            <person name="Huh J.H."/>
            <person name="Kim J.S."/>
            <person name="Kim B.D."/>
            <person name="Cohen O."/>
            <person name="Paran I."/>
            <person name="Suh M.C."/>
            <person name="Lee S.B."/>
            <person name="Kim Y.K."/>
            <person name="Shin Y."/>
            <person name="Noh S.J."/>
            <person name="Park J."/>
            <person name="Seo Y.S."/>
            <person name="Kwon S.Y."/>
            <person name="Kim H.A."/>
            <person name="Park J.M."/>
            <person name="Kim H.J."/>
            <person name="Choi S.B."/>
            <person name="Bosland P.W."/>
            <person name="Reeves G."/>
            <person name="Jo S.H."/>
            <person name="Lee B.W."/>
            <person name="Cho H.T."/>
            <person name="Choi H.S."/>
            <person name="Lee M.S."/>
            <person name="Yu Y."/>
            <person name="Do Choi Y."/>
            <person name="Park B.S."/>
            <person name="van Deynze A."/>
            <person name="Ashrafi H."/>
            <person name="Hill T."/>
            <person name="Kim W.T."/>
            <person name="Pai H.S."/>
            <person name="Ahn H.K."/>
            <person name="Yeam I."/>
            <person name="Giovannoni J.J."/>
            <person name="Rose J.K."/>
            <person name="Sorensen I."/>
            <person name="Lee S.J."/>
            <person name="Kim R.W."/>
            <person name="Choi I.Y."/>
            <person name="Choi B.S."/>
            <person name="Lim J.S."/>
            <person name="Lee Y.H."/>
            <person name="Choi D."/>
        </authorList>
    </citation>
    <scope>NUCLEOTIDE SEQUENCE [LARGE SCALE GENOMIC DNA]</scope>
    <source>
        <strain evidence="3">cv. CM334</strain>
    </source>
</reference>
<proteinExistence type="predicted"/>
<feature type="region of interest" description="Disordered" evidence="1">
    <location>
        <begin position="1"/>
        <end position="26"/>
    </location>
</feature>
<organism evidence="2 3">
    <name type="scientific">Capsicum annuum</name>
    <name type="common">Capsicum pepper</name>
    <dbReference type="NCBI Taxonomy" id="4072"/>
    <lineage>
        <taxon>Eukaryota</taxon>
        <taxon>Viridiplantae</taxon>
        <taxon>Streptophyta</taxon>
        <taxon>Embryophyta</taxon>
        <taxon>Tracheophyta</taxon>
        <taxon>Spermatophyta</taxon>
        <taxon>Magnoliopsida</taxon>
        <taxon>eudicotyledons</taxon>
        <taxon>Gunneridae</taxon>
        <taxon>Pentapetalae</taxon>
        <taxon>asterids</taxon>
        <taxon>lamiids</taxon>
        <taxon>Solanales</taxon>
        <taxon>Solanaceae</taxon>
        <taxon>Solanoideae</taxon>
        <taxon>Capsiceae</taxon>
        <taxon>Capsicum</taxon>
    </lineage>
</organism>
<dbReference type="PANTHER" id="PTHR33047:SF42">
    <property type="entry name" value="PROTEIN TAR1"/>
    <property type="match status" value="1"/>
</dbReference>
<dbReference type="EMBL" id="AYRZ02000142">
    <property type="protein sequence ID" value="PHT61523.1"/>
    <property type="molecule type" value="Genomic_DNA"/>
</dbReference>
<dbReference type="PANTHER" id="PTHR33047">
    <property type="entry name" value="PROTEIN TAR1"/>
    <property type="match status" value="1"/>
</dbReference>
<gene>
    <name evidence="2" type="ORF">T459_34621</name>
</gene>